<name>A0A1V9ZMT1_ACHHY</name>
<dbReference type="EMBL" id="JNBR01000072">
    <property type="protein sequence ID" value="OQR99299.1"/>
    <property type="molecule type" value="Genomic_DNA"/>
</dbReference>
<comment type="caution">
    <text evidence="2">The sequence shown here is derived from an EMBL/GenBank/DDBJ whole genome shotgun (WGS) entry which is preliminary data.</text>
</comment>
<keyword evidence="1" id="KW-0175">Coiled coil</keyword>
<protein>
    <submittedName>
        <fullName evidence="2">Uncharacterized protein</fullName>
    </submittedName>
</protein>
<evidence type="ECO:0000313" key="3">
    <source>
        <dbReference type="Proteomes" id="UP000243579"/>
    </source>
</evidence>
<accession>A0A1V9ZMT1</accession>
<keyword evidence="3" id="KW-1185">Reference proteome</keyword>
<dbReference type="OrthoDB" id="67859at2759"/>
<gene>
    <name evidence="2" type="ORF">ACHHYP_07115</name>
</gene>
<sequence length="370" mass="42906">MLVPSASCHFQGPRTRSMTTSPRVEVVSKTNVSLTVAVLPAASKMQLSYSEYGYVYYSWTEVEATSSPFTIKGLQPNTCYVCKARIFSEETNQWLEYGPISQYMRTFTEEEETKRSGTYYEHALKMERQHRSEMQQQIERLQKMLTDPSSPRGAKKRLPSVQENLMASRMDMDVNIAKLRNELTEQASAMQALEKQRKLDEEVITELLNEQEKLRTLQATAQSATQDQAEIARLQALLRQNEEQLHNHQNQALHGQAQIDTYERSLAQTRAEIARKEVEVERLMDDCRRVMQEAADVAHCKQIELEEGLLEAKNALERQMDNNAMLHEEIARLRQENMQLKQSIEEFDSKIAPKLVQLEEENEYLKRRLQ</sequence>
<evidence type="ECO:0000256" key="1">
    <source>
        <dbReference type="SAM" id="Coils"/>
    </source>
</evidence>
<feature type="coiled-coil region" evidence="1">
    <location>
        <begin position="176"/>
        <end position="350"/>
    </location>
</feature>
<evidence type="ECO:0000313" key="2">
    <source>
        <dbReference type="EMBL" id="OQR99299.1"/>
    </source>
</evidence>
<dbReference type="AlphaFoldDB" id="A0A1V9ZMT1"/>
<dbReference type="STRING" id="1202772.A0A1V9ZMT1"/>
<organism evidence="2 3">
    <name type="scientific">Achlya hypogyna</name>
    <name type="common">Oomycete</name>
    <name type="synonym">Protoachlya hypogyna</name>
    <dbReference type="NCBI Taxonomy" id="1202772"/>
    <lineage>
        <taxon>Eukaryota</taxon>
        <taxon>Sar</taxon>
        <taxon>Stramenopiles</taxon>
        <taxon>Oomycota</taxon>
        <taxon>Saprolegniomycetes</taxon>
        <taxon>Saprolegniales</taxon>
        <taxon>Achlyaceae</taxon>
        <taxon>Achlya</taxon>
    </lineage>
</organism>
<proteinExistence type="predicted"/>
<reference evidence="2 3" key="1">
    <citation type="journal article" date="2014" name="Genome Biol. Evol.">
        <title>The secreted proteins of Achlya hypogyna and Thraustotheca clavata identify the ancestral oomycete secretome and reveal gene acquisitions by horizontal gene transfer.</title>
        <authorList>
            <person name="Misner I."/>
            <person name="Blouin N."/>
            <person name="Leonard G."/>
            <person name="Richards T.A."/>
            <person name="Lane C.E."/>
        </authorList>
    </citation>
    <scope>NUCLEOTIDE SEQUENCE [LARGE SCALE GENOMIC DNA]</scope>
    <source>
        <strain evidence="2 3">ATCC 48635</strain>
    </source>
</reference>
<dbReference type="Proteomes" id="UP000243579">
    <property type="component" value="Unassembled WGS sequence"/>
</dbReference>